<feature type="region of interest" description="Disordered" evidence="1">
    <location>
        <begin position="20"/>
        <end position="179"/>
    </location>
</feature>
<feature type="compositionally biased region" description="Pro residues" evidence="1">
    <location>
        <begin position="20"/>
        <end position="163"/>
    </location>
</feature>
<accession>A0A250XRT6</accession>
<comment type="caution">
    <text evidence="3">The sequence shown here is derived from an EMBL/GenBank/DDBJ whole genome shotgun (WGS) entry which is preliminary data.</text>
</comment>
<sequence length="669" mass="67944">MPIYHFHHYFLFLWLQVLHPPPDPPPTPPLLPPSPSPPNPSPPSPIPPPQPQPPLPPPPSPSPPLPPSPPPPIPSPPLPSPPSPSPPQPPPFPSPPSPFPPSPSPPMPSPPSPSPPPQPPPFPSPPSPFPPSPSPPVPFPPSPSPPPFILSPTSSPSPSPPHVQEPNSPQPLSSNPSISLFPPSRPSWLLPVHAAPIILPTGSGQRYLTSEGGSGIITIIIVSGEKGDIYQDPGATAIDYLGSNITGSILVSEPQDMSTISLDTPTSPTSPYMVYYYVMDANGDIAIQAERQVVVACPPGLSPCQYSISSTGAINPSSGAAYQCLEASFCLALQNISGLSDISTGGVLVALPGSSSTAASDGIVVTLVGPAHITVLAGQKYIACTSSDPLGATCDLGATAVDASASNVLTPMIVACQSSTTASPQLFSTSGLTPCGINTSQPGTYFITFSVLGSSAGSIISTSRASRSSTALATRTLTVQSAACGLGAAMSGKASLDGLIAALGNGDSCPGGISTSTITSTSTSSTALSTATSLLSTLALSYTASAKTPGITSSSTSSSGTASSGGYTLQLMSTSTLGTSVNVYQNSSYKACAWKQQPTAQVLCELGAVATGPGGVNVTSQVLACPPSECLPYGCMGYEFSRVGSLWCEHQCACRNCIQSLVHLGRPAW</sequence>
<dbReference type="PRINTS" id="PR01217">
    <property type="entry name" value="PRICHEXTENSN"/>
</dbReference>
<dbReference type="OrthoDB" id="536369at2759"/>
<feature type="signal peptide" evidence="2">
    <location>
        <begin position="1"/>
        <end position="20"/>
    </location>
</feature>
<dbReference type="AlphaFoldDB" id="A0A250XRT6"/>
<keyword evidence="4" id="KW-1185">Reference proteome</keyword>
<feature type="chain" id="PRO_5012287097" description="Pherophorin domain-containing protein" evidence="2">
    <location>
        <begin position="21"/>
        <end position="669"/>
    </location>
</feature>
<protein>
    <recommendedName>
        <fullName evidence="5">Pherophorin domain-containing protein</fullName>
    </recommendedName>
</protein>
<feature type="compositionally biased region" description="Low complexity" evidence="1">
    <location>
        <begin position="166"/>
        <end position="179"/>
    </location>
</feature>
<evidence type="ECO:0000256" key="2">
    <source>
        <dbReference type="SAM" id="SignalP"/>
    </source>
</evidence>
<dbReference type="EMBL" id="BEGY01000173">
    <property type="protein sequence ID" value="GAX85510.1"/>
    <property type="molecule type" value="Genomic_DNA"/>
</dbReference>
<dbReference type="Proteomes" id="UP000232323">
    <property type="component" value="Unassembled WGS sequence"/>
</dbReference>
<proteinExistence type="predicted"/>
<gene>
    <name evidence="3" type="ORF">CEUSTIGMA_g12926.t1</name>
</gene>
<organism evidence="3 4">
    <name type="scientific">Chlamydomonas eustigma</name>
    <dbReference type="NCBI Taxonomy" id="1157962"/>
    <lineage>
        <taxon>Eukaryota</taxon>
        <taxon>Viridiplantae</taxon>
        <taxon>Chlorophyta</taxon>
        <taxon>core chlorophytes</taxon>
        <taxon>Chlorophyceae</taxon>
        <taxon>CS clade</taxon>
        <taxon>Chlamydomonadales</taxon>
        <taxon>Chlamydomonadaceae</taxon>
        <taxon>Chlamydomonas</taxon>
    </lineage>
</organism>
<evidence type="ECO:0008006" key="5">
    <source>
        <dbReference type="Google" id="ProtNLM"/>
    </source>
</evidence>
<evidence type="ECO:0000313" key="3">
    <source>
        <dbReference type="EMBL" id="GAX85510.1"/>
    </source>
</evidence>
<keyword evidence="2" id="KW-0732">Signal</keyword>
<name>A0A250XRT6_9CHLO</name>
<evidence type="ECO:0000313" key="4">
    <source>
        <dbReference type="Proteomes" id="UP000232323"/>
    </source>
</evidence>
<evidence type="ECO:0000256" key="1">
    <source>
        <dbReference type="SAM" id="MobiDB-lite"/>
    </source>
</evidence>
<reference evidence="3 4" key="1">
    <citation type="submission" date="2017-08" db="EMBL/GenBank/DDBJ databases">
        <title>Acidophilic green algal genome provides insights into adaptation to an acidic environment.</title>
        <authorList>
            <person name="Hirooka S."/>
            <person name="Hirose Y."/>
            <person name="Kanesaki Y."/>
            <person name="Higuchi S."/>
            <person name="Fujiwara T."/>
            <person name="Onuma R."/>
            <person name="Era A."/>
            <person name="Ohbayashi R."/>
            <person name="Uzuka A."/>
            <person name="Nozaki H."/>
            <person name="Yoshikawa H."/>
            <person name="Miyagishima S.Y."/>
        </authorList>
    </citation>
    <scope>NUCLEOTIDE SEQUENCE [LARGE SCALE GENOMIC DNA]</scope>
    <source>
        <strain evidence="3 4">NIES-2499</strain>
    </source>
</reference>